<gene>
    <name evidence="3" type="ORF">VPNG_04255</name>
</gene>
<reference evidence="3 4" key="1">
    <citation type="submission" date="2015-09" db="EMBL/GenBank/DDBJ databases">
        <title>Host preference determinants of Valsa canker pathogens revealed by comparative genomics.</title>
        <authorList>
            <person name="Yin Z."/>
            <person name="Huang L."/>
        </authorList>
    </citation>
    <scope>NUCLEOTIDE SEQUENCE [LARGE SCALE GENOMIC DNA]</scope>
    <source>
        <strain evidence="3 4">SXYLt</strain>
    </source>
</reference>
<protein>
    <submittedName>
        <fullName evidence="3">Uncharacterized protein</fullName>
    </submittedName>
</protein>
<dbReference type="Proteomes" id="UP000285146">
    <property type="component" value="Unassembled WGS sequence"/>
</dbReference>
<feature type="region of interest" description="Disordered" evidence="1">
    <location>
        <begin position="340"/>
        <end position="400"/>
    </location>
</feature>
<keyword evidence="4" id="KW-1185">Reference proteome</keyword>
<dbReference type="AlphaFoldDB" id="A0A423XDP6"/>
<feature type="compositionally biased region" description="Low complexity" evidence="1">
    <location>
        <begin position="293"/>
        <end position="304"/>
    </location>
</feature>
<comment type="caution">
    <text evidence="3">The sequence shown here is derived from an EMBL/GenBank/DDBJ whole genome shotgun (WGS) entry which is preliminary data.</text>
</comment>
<keyword evidence="2" id="KW-0812">Transmembrane</keyword>
<keyword evidence="2" id="KW-0472">Membrane</keyword>
<dbReference type="STRING" id="1230097.A0A423XDP6"/>
<sequence length="400" mass="41299">MSNAGPLTTTFTAPSSCATATGIYQVWPASDTYYYEQGPLLSRTDCYPSGYDASPSQYYSPGLCPTGYTPACSSTDVISTTVTETAYTCCPTAATYTCAGTADAFSTSSRSYLGCTTLFDQAIVLAGVTAISDGTTDVVASTTETAGAGLGANSIAVRFRSGDFSSVQGFKGDNAGATTEGLSTLATSGVLSTATLAIPVPTSTANTPGATTSTSTTTSKEKHAGVSTTQAVGIGVGSAALALIAAGAAGFFLWLRRRKQRIRAQIETPIPPPAPPPKDRKFRPPAPLKLDRSSGLSHGSSGVASVARSVNGKMIRGPFELHSRGKGETGLHEMSEGYQSQSPIWTPKSTDHLRSNAATPSFWSPPPSYGFQPAELESPQRSVTSAGWGNHRGRAELGSP</sequence>
<accession>A0A423XDP6</accession>
<evidence type="ECO:0000256" key="1">
    <source>
        <dbReference type="SAM" id="MobiDB-lite"/>
    </source>
</evidence>
<evidence type="ECO:0000256" key="2">
    <source>
        <dbReference type="SAM" id="Phobius"/>
    </source>
</evidence>
<organism evidence="3 4">
    <name type="scientific">Cytospora leucostoma</name>
    <dbReference type="NCBI Taxonomy" id="1230097"/>
    <lineage>
        <taxon>Eukaryota</taxon>
        <taxon>Fungi</taxon>
        <taxon>Dikarya</taxon>
        <taxon>Ascomycota</taxon>
        <taxon>Pezizomycotina</taxon>
        <taxon>Sordariomycetes</taxon>
        <taxon>Sordariomycetidae</taxon>
        <taxon>Diaporthales</taxon>
        <taxon>Cytosporaceae</taxon>
        <taxon>Cytospora</taxon>
    </lineage>
</organism>
<keyword evidence="2" id="KW-1133">Transmembrane helix</keyword>
<evidence type="ECO:0000313" key="3">
    <source>
        <dbReference type="EMBL" id="ROW14230.1"/>
    </source>
</evidence>
<dbReference type="InParanoid" id="A0A423XDP6"/>
<dbReference type="OrthoDB" id="4770059at2759"/>
<feature type="transmembrane region" description="Helical" evidence="2">
    <location>
        <begin position="231"/>
        <end position="255"/>
    </location>
</feature>
<feature type="compositionally biased region" description="Low complexity" evidence="1">
    <location>
        <begin position="201"/>
        <end position="218"/>
    </location>
</feature>
<evidence type="ECO:0000313" key="4">
    <source>
        <dbReference type="Proteomes" id="UP000285146"/>
    </source>
</evidence>
<name>A0A423XDP6_9PEZI</name>
<proteinExistence type="predicted"/>
<dbReference type="EMBL" id="LKEB01000015">
    <property type="protein sequence ID" value="ROW14230.1"/>
    <property type="molecule type" value="Genomic_DNA"/>
</dbReference>
<feature type="region of interest" description="Disordered" evidence="1">
    <location>
        <begin position="266"/>
        <end position="304"/>
    </location>
</feature>
<feature type="region of interest" description="Disordered" evidence="1">
    <location>
        <begin position="201"/>
        <end position="224"/>
    </location>
</feature>